<proteinExistence type="inferred from homology"/>
<dbReference type="PANTHER" id="PTHR43605">
    <property type="entry name" value="ACYL-COENZYME A SYNTHETASE"/>
    <property type="match status" value="1"/>
</dbReference>
<dbReference type="RefSeq" id="WP_344020744.1">
    <property type="nucleotide sequence ID" value="NZ_BAAAJK010000006.1"/>
</dbReference>
<keyword evidence="4" id="KW-0067">ATP-binding</keyword>
<sequence length="537" mass="56210">MTVWDDVERGLSRDPATGLNTAQEACGRWTADPGRLALVVRHPDGSRERWTHAELYRAAARAAGVFAGAGLRRGDRVAALLGRQVESWIVALAAWRSGLVLVPLFGGLGTDALAYRLRTSGTRLLVVDHARRAAAAAALAAADSDAVVLTVAARDGSPVAPGDTDFRAALAAADDGPDRHTSAADLATLLFTSGTTGEPKACTMPHSALLSVLPFARYSLGAGPRSTVFTAADPGWAYGLYSTGAAPMALGSPRVLYSGDFDPQAWWRVVREESVTCLAAAPSAYRRLLGPLREHGAPATLQVAAAAGEPLDAGTATGWRSAGGPAVRDGYGLTEVGMVLADLADGTPPEPGTLGGPVPGFDVLLVDPAGDPVEPGADGLIAVRRPRHQLCDGYENRPQAWAERLRGDLFVTGDRAAPAPGGRWRFLGRADDMIVASGYNIGPVEVERVLADHPAVREAAAVAGTGPGGATVVRAVLVRDADHPPAEVLEGELRDAVRQRIGAHARPRLFSYVEALPRNEVGKLQRARLRMQDGSRG</sequence>
<feature type="domain" description="AMP-dependent synthetase/ligase" evidence="5">
    <location>
        <begin position="31"/>
        <end position="394"/>
    </location>
</feature>
<dbReference type="Pfam" id="PF13193">
    <property type="entry name" value="AMP-binding_C"/>
    <property type="match status" value="1"/>
</dbReference>
<feature type="domain" description="AMP-binding enzyme C-terminal" evidence="6">
    <location>
        <begin position="445"/>
        <end position="523"/>
    </location>
</feature>
<dbReference type="Gene3D" id="3.40.50.12780">
    <property type="entry name" value="N-terminal domain of ligase-like"/>
    <property type="match status" value="1"/>
</dbReference>
<reference evidence="7 8" key="1">
    <citation type="journal article" date="2019" name="Int. J. Syst. Evol. Microbiol.">
        <title>The Global Catalogue of Microorganisms (GCM) 10K type strain sequencing project: providing services to taxonomists for standard genome sequencing and annotation.</title>
        <authorList>
            <consortium name="The Broad Institute Genomics Platform"/>
            <consortium name="The Broad Institute Genome Sequencing Center for Infectious Disease"/>
            <person name="Wu L."/>
            <person name="Ma J."/>
        </authorList>
    </citation>
    <scope>NUCLEOTIDE SEQUENCE [LARGE SCALE GENOMIC DNA]</scope>
    <source>
        <strain evidence="7 8">JCM 11896</strain>
    </source>
</reference>
<evidence type="ECO:0000313" key="7">
    <source>
        <dbReference type="EMBL" id="GAA1386327.1"/>
    </source>
</evidence>
<evidence type="ECO:0000259" key="5">
    <source>
        <dbReference type="Pfam" id="PF00501"/>
    </source>
</evidence>
<evidence type="ECO:0000313" key="8">
    <source>
        <dbReference type="Proteomes" id="UP001501414"/>
    </source>
</evidence>
<keyword evidence="2" id="KW-0436">Ligase</keyword>
<accession>A0ABN1XUE7</accession>
<dbReference type="InterPro" id="IPR000873">
    <property type="entry name" value="AMP-dep_synth/lig_dom"/>
</dbReference>
<dbReference type="InterPro" id="IPR042099">
    <property type="entry name" value="ANL_N_sf"/>
</dbReference>
<dbReference type="InterPro" id="IPR025110">
    <property type="entry name" value="AMP-bd_C"/>
</dbReference>
<evidence type="ECO:0000256" key="2">
    <source>
        <dbReference type="ARBA" id="ARBA00022598"/>
    </source>
</evidence>
<evidence type="ECO:0000256" key="4">
    <source>
        <dbReference type="ARBA" id="ARBA00022840"/>
    </source>
</evidence>
<organism evidence="7 8">
    <name type="scientific">Pseudonocardia kongjuensis</name>
    <dbReference type="NCBI Taxonomy" id="102227"/>
    <lineage>
        <taxon>Bacteria</taxon>
        <taxon>Bacillati</taxon>
        <taxon>Actinomycetota</taxon>
        <taxon>Actinomycetes</taxon>
        <taxon>Pseudonocardiales</taxon>
        <taxon>Pseudonocardiaceae</taxon>
        <taxon>Pseudonocardia</taxon>
    </lineage>
</organism>
<dbReference type="Gene3D" id="3.30.300.30">
    <property type="match status" value="1"/>
</dbReference>
<dbReference type="PROSITE" id="PS00455">
    <property type="entry name" value="AMP_BINDING"/>
    <property type="match status" value="1"/>
</dbReference>
<dbReference type="Proteomes" id="UP001501414">
    <property type="component" value="Unassembled WGS sequence"/>
</dbReference>
<dbReference type="PANTHER" id="PTHR43605:SF10">
    <property type="entry name" value="ACYL-COA SYNTHETASE MEDIUM CHAIN FAMILY MEMBER 3"/>
    <property type="match status" value="1"/>
</dbReference>
<dbReference type="SUPFAM" id="SSF56801">
    <property type="entry name" value="Acetyl-CoA synthetase-like"/>
    <property type="match status" value="1"/>
</dbReference>
<evidence type="ECO:0000256" key="1">
    <source>
        <dbReference type="ARBA" id="ARBA00006432"/>
    </source>
</evidence>
<evidence type="ECO:0000259" key="6">
    <source>
        <dbReference type="Pfam" id="PF13193"/>
    </source>
</evidence>
<dbReference type="EMBL" id="BAAAJK010000006">
    <property type="protein sequence ID" value="GAA1386327.1"/>
    <property type="molecule type" value="Genomic_DNA"/>
</dbReference>
<keyword evidence="8" id="KW-1185">Reference proteome</keyword>
<name>A0ABN1XUE7_9PSEU</name>
<protein>
    <submittedName>
        <fullName evidence="7">AMP-binding protein</fullName>
    </submittedName>
</protein>
<dbReference type="InterPro" id="IPR051087">
    <property type="entry name" value="Mitochondrial_ACSM"/>
</dbReference>
<dbReference type="InterPro" id="IPR020845">
    <property type="entry name" value="AMP-binding_CS"/>
</dbReference>
<keyword evidence="3" id="KW-0547">Nucleotide-binding</keyword>
<comment type="similarity">
    <text evidence="1">Belongs to the ATP-dependent AMP-binding enzyme family.</text>
</comment>
<dbReference type="Pfam" id="PF00501">
    <property type="entry name" value="AMP-binding"/>
    <property type="match status" value="1"/>
</dbReference>
<gene>
    <name evidence="7" type="ORF">GCM10009613_20100</name>
</gene>
<comment type="caution">
    <text evidence="7">The sequence shown here is derived from an EMBL/GenBank/DDBJ whole genome shotgun (WGS) entry which is preliminary data.</text>
</comment>
<evidence type="ECO:0000256" key="3">
    <source>
        <dbReference type="ARBA" id="ARBA00022741"/>
    </source>
</evidence>
<dbReference type="InterPro" id="IPR045851">
    <property type="entry name" value="AMP-bd_C_sf"/>
</dbReference>